<proteinExistence type="predicted"/>
<dbReference type="RefSeq" id="WP_344566531.1">
    <property type="nucleotide sequence ID" value="NZ_BAAATG010000050.1"/>
</dbReference>
<name>A0ABW0DPK8_9ACTN</name>
<dbReference type="Proteomes" id="UP001596035">
    <property type="component" value="Unassembled WGS sequence"/>
</dbReference>
<dbReference type="EMBL" id="JBHSKN010000007">
    <property type="protein sequence ID" value="MFC5239645.1"/>
    <property type="molecule type" value="Genomic_DNA"/>
</dbReference>
<organism evidence="2 3">
    <name type="scientific">Streptomyces atrovirens</name>
    <dbReference type="NCBI Taxonomy" id="285556"/>
    <lineage>
        <taxon>Bacteria</taxon>
        <taxon>Bacillati</taxon>
        <taxon>Actinomycetota</taxon>
        <taxon>Actinomycetes</taxon>
        <taxon>Kitasatosporales</taxon>
        <taxon>Streptomycetaceae</taxon>
        <taxon>Streptomyces</taxon>
    </lineage>
</organism>
<comment type="caution">
    <text evidence="2">The sequence shown here is derived from an EMBL/GenBank/DDBJ whole genome shotgun (WGS) entry which is preliminary data.</text>
</comment>
<accession>A0ABW0DPK8</accession>
<sequence>MDLPVSQRAVHDPSLYATEPGSTSEERLKLLAGLAATPDHTAKTGTTETDPQAVPPGPGVSETASGPATCRNTVSNTSSPSRTRARPGRACEVLDGDPAEAGDVM</sequence>
<gene>
    <name evidence="2" type="ORF">ACFPWV_06985</name>
</gene>
<evidence type="ECO:0000256" key="1">
    <source>
        <dbReference type="SAM" id="MobiDB-lite"/>
    </source>
</evidence>
<feature type="compositionally biased region" description="Acidic residues" evidence="1">
    <location>
        <begin position="94"/>
        <end position="105"/>
    </location>
</feature>
<evidence type="ECO:0000313" key="2">
    <source>
        <dbReference type="EMBL" id="MFC5239645.1"/>
    </source>
</evidence>
<keyword evidence="3" id="KW-1185">Reference proteome</keyword>
<evidence type="ECO:0000313" key="3">
    <source>
        <dbReference type="Proteomes" id="UP001596035"/>
    </source>
</evidence>
<feature type="compositionally biased region" description="Polar residues" evidence="1">
    <location>
        <begin position="62"/>
        <end position="82"/>
    </location>
</feature>
<reference evidence="3" key="1">
    <citation type="journal article" date="2019" name="Int. J. Syst. Evol. Microbiol.">
        <title>The Global Catalogue of Microorganisms (GCM) 10K type strain sequencing project: providing services to taxonomists for standard genome sequencing and annotation.</title>
        <authorList>
            <consortium name="The Broad Institute Genomics Platform"/>
            <consortium name="The Broad Institute Genome Sequencing Center for Infectious Disease"/>
            <person name="Wu L."/>
            <person name="Ma J."/>
        </authorList>
    </citation>
    <scope>NUCLEOTIDE SEQUENCE [LARGE SCALE GENOMIC DNA]</scope>
    <source>
        <strain evidence="3">CGMCC 4.7131</strain>
    </source>
</reference>
<feature type="region of interest" description="Disordered" evidence="1">
    <location>
        <begin position="1"/>
        <end position="24"/>
    </location>
</feature>
<feature type="region of interest" description="Disordered" evidence="1">
    <location>
        <begin position="36"/>
        <end position="105"/>
    </location>
</feature>
<protein>
    <submittedName>
        <fullName evidence="2">Uncharacterized protein</fullName>
    </submittedName>
</protein>